<organism evidence="1 2">
    <name type="scientific">Blautia wexlerae</name>
    <dbReference type="NCBI Taxonomy" id="418240"/>
    <lineage>
        <taxon>Bacteria</taxon>
        <taxon>Bacillati</taxon>
        <taxon>Bacillota</taxon>
        <taxon>Clostridia</taxon>
        <taxon>Lachnospirales</taxon>
        <taxon>Lachnospiraceae</taxon>
        <taxon>Blautia</taxon>
    </lineage>
</organism>
<evidence type="ECO:0000313" key="2">
    <source>
        <dbReference type="Proteomes" id="UP000095712"/>
    </source>
</evidence>
<accession>A0A174PDG7</accession>
<evidence type="ECO:0000313" key="1">
    <source>
        <dbReference type="EMBL" id="CUP56465.1"/>
    </source>
</evidence>
<dbReference type="Proteomes" id="UP000095712">
    <property type="component" value="Unassembled WGS sequence"/>
</dbReference>
<gene>
    <name evidence="1" type="ORF">ERS852523_02044</name>
</gene>
<dbReference type="EMBL" id="CZAW01000019">
    <property type="protein sequence ID" value="CUP56465.1"/>
    <property type="molecule type" value="Genomic_DNA"/>
</dbReference>
<proteinExistence type="predicted"/>
<name>A0A174PDG7_9FIRM</name>
<reference evidence="1 2" key="1">
    <citation type="submission" date="2015-09" db="EMBL/GenBank/DDBJ databases">
        <authorList>
            <consortium name="Pathogen Informatics"/>
        </authorList>
    </citation>
    <scope>NUCLEOTIDE SEQUENCE [LARGE SCALE GENOMIC DNA]</scope>
    <source>
        <strain evidence="1 2">2789STDY5834911</strain>
    </source>
</reference>
<protein>
    <submittedName>
        <fullName evidence="1">Uncharacterized protein</fullName>
    </submittedName>
</protein>
<sequence length="77" mass="9168">MDNEKELRQVYDILTAAWRAYREHYPPGNPQDDTYWSKLVDDLHEIESQYNCQLCRDILCNVASDLERKAKVLHQSK</sequence>
<dbReference type="OrthoDB" id="2053666at2"/>
<dbReference type="RefSeq" id="WP_055151413.1">
    <property type="nucleotide sequence ID" value="NZ_CZAW01000019.1"/>
</dbReference>
<dbReference type="AlphaFoldDB" id="A0A174PDG7"/>